<dbReference type="RefSeq" id="XP_014145721.1">
    <property type="nucleotide sequence ID" value="XM_014290246.1"/>
</dbReference>
<reference evidence="2 3" key="1">
    <citation type="submission" date="2011-02" db="EMBL/GenBank/DDBJ databases">
        <title>The Genome Sequence of Sphaeroforma arctica JP610.</title>
        <authorList>
            <consortium name="The Broad Institute Genome Sequencing Platform"/>
            <person name="Russ C."/>
            <person name="Cuomo C."/>
            <person name="Young S.K."/>
            <person name="Zeng Q."/>
            <person name="Gargeya S."/>
            <person name="Alvarado L."/>
            <person name="Berlin A."/>
            <person name="Chapman S.B."/>
            <person name="Chen Z."/>
            <person name="Freedman E."/>
            <person name="Gellesch M."/>
            <person name="Goldberg J."/>
            <person name="Griggs A."/>
            <person name="Gujja S."/>
            <person name="Heilman E."/>
            <person name="Heiman D."/>
            <person name="Howarth C."/>
            <person name="Mehta T."/>
            <person name="Neiman D."/>
            <person name="Pearson M."/>
            <person name="Roberts A."/>
            <person name="Saif S."/>
            <person name="Shea T."/>
            <person name="Shenoy N."/>
            <person name="Sisk P."/>
            <person name="Stolte C."/>
            <person name="Sykes S."/>
            <person name="White J."/>
            <person name="Yandava C."/>
            <person name="Burger G."/>
            <person name="Gray M.W."/>
            <person name="Holland P.W.H."/>
            <person name="King N."/>
            <person name="Lang F.B.F."/>
            <person name="Roger A.J."/>
            <person name="Ruiz-Trillo I."/>
            <person name="Haas B."/>
            <person name="Nusbaum C."/>
            <person name="Birren B."/>
        </authorList>
    </citation>
    <scope>NUCLEOTIDE SEQUENCE [LARGE SCALE GENOMIC DNA]</scope>
    <source>
        <strain evidence="2 3">JP610</strain>
    </source>
</reference>
<organism evidence="2 3">
    <name type="scientific">Sphaeroforma arctica JP610</name>
    <dbReference type="NCBI Taxonomy" id="667725"/>
    <lineage>
        <taxon>Eukaryota</taxon>
        <taxon>Ichthyosporea</taxon>
        <taxon>Ichthyophonida</taxon>
        <taxon>Sphaeroforma</taxon>
    </lineage>
</organism>
<sequence length="107" mass="12138">TKKFFSGNQQVSRQQSRYGDKGDLVTTNGLQYGKNLLMQQDGGSDDHIEQIRMNIAEAQRTTAQLAEKESEKHAQQKELNQKDSIRSQSISALKNKLHVSVCWCIQD</sequence>
<dbReference type="AlphaFoldDB" id="A0A0L0F5D4"/>
<feature type="compositionally biased region" description="Polar residues" evidence="1">
    <location>
        <begin position="1"/>
        <end position="17"/>
    </location>
</feature>
<feature type="non-terminal residue" evidence="2">
    <location>
        <position position="1"/>
    </location>
</feature>
<feature type="compositionally biased region" description="Basic and acidic residues" evidence="1">
    <location>
        <begin position="66"/>
        <end position="83"/>
    </location>
</feature>
<feature type="region of interest" description="Disordered" evidence="1">
    <location>
        <begin position="61"/>
        <end position="83"/>
    </location>
</feature>
<gene>
    <name evidence="2" type="ORF">SARC_15637</name>
</gene>
<accession>A0A0L0F5D4</accession>
<dbReference type="Proteomes" id="UP000054560">
    <property type="component" value="Unassembled WGS sequence"/>
</dbReference>
<feature type="region of interest" description="Disordered" evidence="1">
    <location>
        <begin position="1"/>
        <end position="23"/>
    </location>
</feature>
<protein>
    <submittedName>
        <fullName evidence="2">Uncharacterized protein</fullName>
    </submittedName>
</protein>
<dbReference type="EMBL" id="KQ248074">
    <property type="protein sequence ID" value="KNC71819.1"/>
    <property type="molecule type" value="Genomic_DNA"/>
</dbReference>
<evidence type="ECO:0000313" key="3">
    <source>
        <dbReference type="Proteomes" id="UP000054560"/>
    </source>
</evidence>
<keyword evidence="3" id="KW-1185">Reference proteome</keyword>
<evidence type="ECO:0000256" key="1">
    <source>
        <dbReference type="SAM" id="MobiDB-lite"/>
    </source>
</evidence>
<name>A0A0L0F5D4_9EUKA</name>
<dbReference type="GeneID" id="25916141"/>
<evidence type="ECO:0000313" key="2">
    <source>
        <dbReference type="EMBL" id="KNC71819.1"/>
    </source>
</evidence>
<proteinExistence type="predicted"/>